<dbReference type="GO" id="GO:0043190">
    <property type="term" value="C:ATP-binding cassette (ABC) transporter complex"/>
    <property type="evidence" value="ECO:0007669"/>
    <property type="project" value="InterPro"/>
</dbReference>
<feature type="signal peptide" evidence="1">
    <location>
        <begin position="1"/>
        <end position="29"/>
    </location>
</feature>
<dbReference type="InterPro" id="IPR006311">
    <property type="entry name" value="TAT_signal"/>
</dbReference>
<dbReference type="GO" id="GO:0015833">
    <property type="term" value="P:peptide transport"/>
    <property type="evidence" value="ECO:0007669"/>
    <property type="project" value="TreeGrafter"/>
</dbReference>
<sequence length="525" mass="54571">MRAGRMGRRAFLRAGAAVGVVGASSLLTACGSGGAAPGPAPATAPAAGGTLRAAFVGGGATETLNHLMGPTALDYVRARARHGALGAVDPSAPDGVRYDLLEGIDISDDLTEYTLRLRPGLTFTDGSPLTVRDVVYSLAAPATLGSLPFLKNAVGAFDLDAARVEGDLTAVLPARRPLVDGRLLLCQSNLVFREGTTGFTADMPTCGPFRMTAFDPGQGSTFVRHDGYTAPAGAPGPFLDGLELRSIADSTARAAALTGGQVDYADDLAPATARTLEADPAVRITATEAPFVNQLSFTMNVAREPFADPRVREAFKLAVDRQRIVDTVFFGRAEVGNDLPSVGFPSYAGAIEQRAFDPDRARALLAEAGVAGVVVTLTTGPEIPGMAETATVVVENLQAVGVDATLDQLPAGQLYADFPAYTQLQFAGGYNPPQPVLTAYLSTRTAGSPTSFGFDRPDIDELVTTARTSTDEAERDAAIAEAQRRTWAEGNTIIPVFKAAANAQTAAVQGVTYSPFADFTGASVR</sequence>
<keyword evidence="1" id="KW-0732">Signal</keyword>
<dbReference type="EMBL" id="VFPA01000003">
    <property type="protein sequence ID" value="TQM09348.1"/>
    <property type="molecule type" value="Genomic_DNA"/>
</dbReference>
<dbReference type="PANTHER" id="PTHR30290:SF65">
    <property type="entry name" value="MONOACYL PHOSPHATIDYLINOSITOL TETRAMANNOSIDE-BINDING PROTEIN LPQW-RELATED"/>
    <property type="match status" value="1"/>
</dbReference>
<dbReference type="Proteomes" id="UP000315677">
    <property type="component" value="Unassembled WGS sequence"/>
</dbReference>
<keyword evidence="4" id="KW-1185">Reference proteome</keyword>
<evidence type="ECO:0000313" key="3">
    <source>
        <dbReference type="EMBL" id="TQM09348.1"/>
    </source>
</evidence>
<dbReference type="GO" id="GO:1904680">
    <property type="term" value="F:peptide transmembrane transporter activity"/>
    <property type="evidence" value="ECO:0007669"/>
    <property type="project" value="TreeGrafter"/>
</dbReference>
<feature type="domain" description="Solute-binding protein family 5" evidence="2">
    <location>
        <begin position="97"/>
        <end position="445"/>
    </location>
</feature>
<dbReference type="InterPro" id="IPR039424">
    <property type="entry name" value="SBP_5"/>
</dbReference>
<dbReference type="AlphaFoldDB" id="A0A543DJ34"/>
<evidence type="ECO:0000313" key="4">
    <source>
        <dbReference type="Proteomes" id="UP000315677"/>
    </source>
</evidence>
<dbReference type="SUPFAM" id="SSF53850">
    <property type="entry name" value="Periplasmic binding protein-like II"/>
    <property type="match status" value="1"/>
</dbReference>
<dbReference type="PIRSF" id="PIRSF002741">
    <property type="entry name" value="MppA"/>
    <property type="match status" value="1"/>
</dbReference>
<dbReference type="InterPro" id="IPR000914">
    <property type="entry name" value="SBP_5_dom"/>
</dbReference>
<dbReference type="GO" id="GO:0042597">
    <property type="term" value="C:periplasmic space"/>
    <property type="evidence" value="ECO:0007669"/>
    <property type="project" value="UniProtKB-ARBA"/>
</dbReference>
<dbReference type="CDD" id="cd08503">
    <property type="entry name" value="PBP2_NikA_DppA_OppA_like_17"/>
    <property type="match status" value="1"/>
</dbReference>
<dbReference type="Gene3D" id="3.10.105.10">
    <property type="entry name" value="Dipeptide-binding Protein, Domain 3"/>
    <property type="match status" value="1"/>
</dbReference>
<organism evidence="3 4">
    <name type="scientific">Pseudonocardia kunmingensis</name>
    <dbReference type="NCBI Taxonomy" id="630975"/>
    <lineage>
        <taxon>Bacteria</taxon>
        <taxon>Bacillati</taxon>
        <taxon>Actinomycetota</taxon>
        <taxon>Actinomycetes</taxon>
        <taxon>Pseudonocardiales</taxon>
        <taxon>Pseudonocardiaceae</taxon>
        <taxon>Pseudonocardia</taxon>
    </lineage>
</organism>
<dbReference type="InterPro" id="IPR030678">
    <property type="entry name" value="Peptide/Ni-bd"/>
</dbReference>
<dbReference type="PROSITE" id="PS51257">
    <property type="entry name" value="PROKAR_LIPOPROTEIN"/>
    <property type="match status" value="1"/>
</dbReference>
<protein>
    <submittedName>
        <fullName evidence="3">Peptide/nickel transport system substrate-binding protein</fullName>
    </submittedName>
</protein>
<reference evidence="3 4" key="1">
    <citation type="submission" date="2019-06" db="EMBL/GenBank/DDBJ databases">
        <title>Sequencing the genomes of 1000 actinobacteria strains.</title>
        <authorList>
            <person name="Klenk H.-P."/>
        </authorList>
    </citation>
    <scope>NUCLEOTIDE SEQUENCE [LARGE SCALE GENOMIC DNA]</scope>
    <source>
        <strain evidence="3 4">DSM 45301</strain>
    </source>
</reference>
<evidence type="ECO:0000259" key="2">
    <source>
        <dbReference type="Pfam" id="PF00496"/>
    </source>
</evidence>
<evidence type="ECO:0000256" key="1">
    <source>
        <dbReference type="SAM" id="SignalP"/>
    </source>
</evidence>
<proteinExistence type="predicted"/>
<gene>
    <name evidence="3" type="ORF">FB558_5102</name>
</gene>
<dbReference type="Gene3D" id="3.90.76.10">
    <property type="entry name" value="Dipeptide-binding Protein, Domain 1"/>
    <property type="match status" value="1"/>
</dbReference>
<feature type="chain" id="PRO_5038839837" evidence="1">
    <location>
        <begin position="30"/>
        <end position="525"/>
    </location>
</feature>
<dbReference type="PROSITE" id="PS51318">
    <property type="entry name" value="TAT"/>
    <property type="match status" value="1"/>
</dbReference>
<comment type="caution">
    <text evidence="3">The sequence shown here is derived from an EMBL/GenBank/DDBJ whole genome shotgun (WGS) entry which is preliminary data.</text>
</comment>
<dbReference type="Gene3D" id="3.40.190.10">
    <property type="entry name" value="Periplasmic binding protein-like II"/>
    <property type="match status" value="1"/>
</dbReference>
<dbReference type="PANTHER" id="PTHR30290">
    <property type="entry name" value="PERIPLASMIC BINDING COMPONENT OF ABC TRANSPORTER"/>
    <property type="match status" value="1"/>
</dbReference>
<accession>A0A543DJ34</accession>
<dbReference type="RefSeq" id="WP_211366831.1">
    <property type="nucleotide sequence ID" value="NZ_VFPA01000003.1"/>
</dbReference>
<dbReference type="Pfam" id="PF00496">
    <property type="entry name" value="SBP_bac_5"/>
    <property type="match status" value="1"/>
</dbReference>
<name>A0A543DJ34_9PSEU</name>